<keyword evidence="1" id="KW-0472">Membrane</keyword>
<evidence type="ECO:0000313" key="2">
    <source>
        <dbReference type="EMBL" id="KAH9425619.1"/>
    </source>
</evidence>
<reference evidence="2 3" key="1">
    <citation type="journal article" date="2018" name="J. Allergy Clin. Immunol.">
        <title>High-quality assembly of Dermatophagoides pteronyssinus genome and transcriptome reveals a wide range of novel allergens.</title>
        <authorList>
            <person name="Liu X.Y."/>
            <person name="Yang K.Y."/>
            <person name="Wang M.Q."/>
            <person name="Kwok J.S."/>
            <person name="Zeng X."/>
            <person name="Yang Z."/>
            <person name="Xiao X.J."/>
            <person name="Lau C.P."/>
            <person name="Li Y."/>
            <person name="Huang Z.M."/>
            <person name="Ba J.G."/>
            <person name="Yim A.K."/>
            <person name="Ouyang C.Y."/>
            <person name="Ngai S.M."/>
            <person name="Chan T.F."/>
            <person name="Leung E.L."/>
            <person name="Liu L."/>
            <person name="Liu Z.G."/>
            <person name="Tsui S.K."/>
        </authorList>
    </citation>
    <scope>NUCLEOTIDE SEQUENCE [LARGE SCALE GENOMIC DNA]</scope>
    <source>
        <strain evidence="2">Derp</strain>
    </source>
</reference>
<proteinExistence type="predicted"/>
<sequence length="92" mass="11063">MDHFIQNVSKNQDQHFRVMLRCTKKPEDCLVSSHKIRVSIVINQSEFELPEYLLLYYLVTCRKFVTNFIIYVISPIILFNVMFENHQKKKNP</sequence>
<protein>
    <submittedName>
        <fullName evidence="2">Uncharacterized protein</fullName>
    </submittedName>
</protein>
<name>A0ABQ8JSM8_DERPT</name>
<gene>
    <name evidence="2" type="ORF">DERP_004833</name>
</gene>
<dbReference type="EMBL" id="NJHN03000017">
    <property type="protein sequence ID" value="KAH9425619.1"/>
    <property type="molecule type" value="Genomic_DNA"/>
</dbReference>
<evidence type="ECO:0000256" key="1">
    <source>
        <dbReference type="SAM" id="Phobius"/>
    </source>
</evidence>
<evidence type="ECO:0000313" key="3">
    <source>
        <dbReference type="Proteomes" id="UP000887458"/>
    </source>
</evidence>
<comment type="caution">
    <text evidence="2">The sequence shown here is derived from an EMBL/GenBank/DDBJ whole genome shotgun (WGS) entry which is preliminary data.</text>
</comment>
<keyword evidence="1" id="KW-0812">Transmembrane</keyword>
<reference evidence="2 3" key="2">
    <citation type="journal article" date="2022" name="Mol. Biol. Evol.">
        <title>Comparative Genomics Reveals Insights into the Divergent Evolution of Astigmatic Mites and Household Pest Adaptations.</title>
        <authorList>
            <person name="Xiong Q."/>
            <person name="Wan A.T."/>
            <person name="Liu X."/>
            <person name="Fung C.S."/>
            <person name="Xiao X."/>
            <person name="Malainual N."/>
            <person name="Hou J."/>
            <person name="Wang L."/>
            <person name="Wang M."/>
            <person name="Yang K.Y."/>
            <person name="Cui Y."/>
            <person name="Leung E.L."/>
            <person name="Nong W."/>
            <person name="Shin S.K."/>
            <person name="Au S.W."/>
            <person name="Jeong K.Y."/>
            <person name="Chew F.T."/>
            <person name="Hui J.H."/>
            <person name="Leung T.F."/>
            <person name="Tungtrongchitr A."/>
            <person name="Zhong N."/>
            <person name="Liu Z."/>
            <person name="Tsui S.K."/>
        </authorList>
    </citation>
    <scope>NUCLEOTIDE SEQUENCE [LARGE SCALE GENOMIC DNA]</scope>
    <source>
        <strain evidence="2">Derp</strain>
    </source>
</reference>
<keyword evidence="3" id="KW-1185">Reference proteome</keyword>
<feature type="transmembrane region" description="Helical" evidence="1">
    <location>
        <begin position="64"/>
        <end position="83"/>
    </location>
</feature>
<organism evidence="2 3">
    <name type="scientific">Dermatophagoides pteronyssinus</name>
    <name type="common">European house dust mite</name>
    <dbReference type="NCBI Taxonomy" id="6956"/>
    <lineage>
        <taxon>Eukaryota</taxon>
        <taxon>Metazoa</taxon>
        <taxon>Ecdysozoa</taxon>
        <taxon>Arthropoda</taxon>
        <taxon>Chelicerata</taxon>
        <taxon>Arachnida</taxon>
        <taxon>Acari</taxon>
        <taxon>Acariformes</taxon>
        <taxon>Sarcoptiformes</taxon>
        <taxon>Astigmata</taxon>
        <taxon>Psoroptidia</taxon>
        <taxon>Analgoidea</taxon>
        <taxon>Pyroglyphidae</taxon>
        <taxon>Dermatophagoidinae</taxon>
        <taxon>Dermatophagoides</taxon>
    </lineage>
</organism>
<accession>A0ABQ8JSM8</accession>
<dbReference type="Proteomes" id="UP000887458">
    <property type="component" value="Unassembled WGS sequence"/>
</dbReference>
<keyword evidence="1" id="KW-1133">Transmembrane helix</keyword>